<dbReference type="PRINTS" id="PR00471">
    <property type="entry name" value="ACETATEKNASE"/>
</dbReference>
<feature type="binding site" evidence="9">
    <location>
        <position position="8"/>
    </location>
    <ligand>
        <name>Mg(2+)</name>
        <dbReference type="ChEBI" id="CHEBI:18420"/>
    </ligand>
</feature>
<keyword evidence="8 9" id="KW-0460">Magnesium</keyword>
<dbReference type="Proteomes" id="UP000617634">
    <property type="component" value="Unassembled WGS sequence"/>
</dbReference>
<keyword evidence="3 9" id="KW-0808">Transferase</keyword>
<feature type="active site" description="Proton donor/acceptor" evidence="9">
    <location>
        <position position="150"/>
    </location>
</feature>
<dbReference type="GO" id="GO:0008776">
    <property type="term" value="F:acetate kinase activity"/>
    <property type="evidence" value="ECO:0007669"/>
    <property type="project" value="UniProtKB-UniRule"/>
</dbReference>
<protein>
    <recommendedName>
        <fullName evidence="9">Acetate kinase</fullName>
        <ecNumber evidence="9">2.7.2.1</ecNumber>
    </recommendedName>
    <alternativeName>
        <fullName evidence="9">Acetokinase</fullName>
    </alternativeName>
</protein>
<dbReference type="EMBL" id="JADZGI010000001">
    <property type="protein sequence ID" value="MBH0113433.1"/>
    <property type="molecule type" value="Genomic_DNA"/>
</dbReference>
<feature type="binding site" evidence="9">
    <location>
        <position position="15"/>
    </location>
    <ligand>
        <name>ATP</name>
        <dbReference type="ChEBI" id="CHEBI:30616"/>
    </ligand>
</feature>
<proteinExistence type="inferred from homology"/>
<dbReference type="GO" id="GO:0005524">
    <property type="term" value="F:ATP binding"/>
    <property type="evidence" value="ECO:0007669"/>
    <property type="project" value="UniProtKB-KW"/>
</dbReference>
<comment type="similarity">
    <text evidence="1 9 10">Belongs to the acetokinase family.</text>
</comment>
<gene>
    <name evidence="9" type="primary">ackA</name>
    <name evidence="11" type="ORF">I5E68_10780</name>
</gene>
<dbReference type="Pfam" id="PF00871">
    <property type="entry name" value="Acetate_kinase"/>
    <property type="match status" value="1"/>
</dbReference>
<evidence type="ECO:0000256" key="4">
    <source>
        <dbReference type="ARBA" id="ARBA00022723"/>
    </source>
</evidence>
<dbReference type="GO" id="GO:0000287">
    <property type="term" value="F:magnesium ion binding"/>
    <property type="evidence" value="ECO:0007669"/>
    <property type="project" value="UniProtKB-UniRule"/>
</dbReference>
<keyword evidence="2 9" id="KW-0963">Cytoplasm</keyword>
<comment type="subunit">
    <text evidence="9">Homodimer.</text>
</comment>
<evidence type="ECO:0000256" key="5">
    <source>
        <dbReference type="ARBA" id="ARBA00022741"/>
    </source>
</evidence>
<evidence type="ECO:0000256" key="10">
    <source>
        <dbReference type="RuleBase" id="RU003835"/>
    </source>
</evidence>
<comment type="catalytic activity">
    <reaction evidence="9">
        <text>acetate + ATP = acetyl phosphate + ADP</text>
        <dbReference type="Rhea" id="RHEA:11352"/>
        <dbReference type="ChEBI" id="CHEBI:22191"/>
        <dbReference type="ChEBI" id="CHEBI:30089"/>
        <dbReference type="ChEBI" id="CHEBI:30616"/>
        <dbReference type="ChEBI" id="CHEBI:456216"/>
        <dbReference type="EC" id="2.7.2.1"/>
    </reaction>
</comment>
<name>A0A931HDF4_9SPHN</name>
<keyword evidence="7 9" id="KW-0067">ATP-binding</keyword>
<evidence type="ECO:0000256" key="7">
    <source>
        <dbReference type="ARBA" id="ARBA00022840"/>
    </source>
</evidence>
<dbReference type="NCBIfam" id="TIGR00016">
    <property type="entry name" value="ackA"/>
    <property type="match status" value="1"/>
</dbReference>
<keyword evidence="12" id="KW-1185">Reference proteome</keyword>
<dbReference type="InterPro" id="IPR023865">
    <property type="entry name" value="Aliphatic_acid_kinase_CS"/>
</dbReference>
<dbReference type="AlphaFoldDB" id="A0A931HDF4"/>
<evidence type="ECO:0000256" key="2">
    <source>
        <dbReference type="ARBA" id="ARBA00022490"/>
    </source>
</evidence>
<comment type="pathway">
    <text evidence="9">Metabolic intermediate biosynthesis; acetyl-CoA biosynthesis; acetyl-CoA from acetate: step 1/2.</text>
</comment>
<reference evidence="11" key="1">
    <citation type="submission" date="2020-11" db="EMBL/GenBank/DDBJ databases">
        <title>Novosphingobium aureum sp. nov., a marine bacterium isolated from sediment of a salt flat.</title>
        <authorList>
            <person name="Yoo Y."/>
            <person name="Kim J.-J."/>
        </authorList>
    </citation>
    <scope>NUCLEOTIDE SEQUENCE</scope>
    <source>
        <strain evidence="11">YJ-S2-02</strain>
    </source>
</reference>
<evidence type="ECO:0000313" key="11">
    <source>
        <dbReference type="EMBL" id="MBH0113433.1"/>
    </source>
</evidence>
<dbReference type="InterPro" id="IPR000890">
    <property type="entry name" value="Aliphatic_acid_kin_short-chain"/>
</dbReference>
<feature type="site" description="Transition state stabilizer" evidence="9">
    <location>
        <position position="241"/>
    </location>
</feature>
<dbReference type="InterPro" id="IPR043129">
    <property type="entry name" value="ATPase_NBD"/>
</dbReference>
<dbReference type="SUPFAM" id="SSF53067">
    <property type="entry name" value="Actin-like ATPase domain"/>
    <property type="match status" value="2"/>
</dbReference>
<feature type="binding site" evidence="9">
    <location>
        <begin position="208"/>
        <end position="212"/>
    </location>
    <ligand>
        <name>ATP</name>
        <dbReference type="ChEBI" id="CHEBI:30616"/>
    </ligand>
</feature>
<keyword evidence="5 9" id="KW-0547">Nucleotide-binding</keyword>
<evidence type="ECO:0000256" key="1">
    <source>
        <dbReference type="ARBA" id="ARBA00008748"/>
    </source>
</evidence>
<evidence type="ECO:0000256" key="8">
    <source>
        <dbReference type="ARBA" id="ARBA00022842"/>
    </source>
</evidence>
<comment type="subcellular location">
    <subcellularLocation>
        <location evidence="9">Cytoplasm</location>
    </subcellularLocation>
</comment>
<dbReference type="RefSeq" id="WP_197163646.1">
    <property type="nucleotide sequence ID" value="NZ_JADZGI010000001.1"/>
</dbReference>
<accession>A0A931HDF4</accession>
<feature type="binding site" evidence="9">
    <location>
        <begin position="328"/>
        <end position="332"/>
    </location>
    <ligand>
        <name>ATP</name>
        <dbReference type="ChEBI" id="CHEBI:30616"/>
    </ligand>
</feature>
<dbReference type="PANTHER" id="PTHR21060">
    <property type="entry name" value="ACETATE KINASE"/>
    <property type="match status" value="1"/>
</dbReference>
<evidence type="ECO:0000256" key="3">
    <source>
        <dbReference type="ARBA" id="ARBA00022679"/>
    </source>
</evidence>
<comment type="caution">
    <text evidence="11">The sequence shown here is derived from an EMBL/GenBank/DDBJ whole genome shotgun (WGS) entry which is preliminary data.</text>
</comment>
<keyword evidence="4 9" id="KW-0479">Metal-binding</keyword>
<feature type="binding site" evidence="9">
    <location>
        <position position="93"/>
    </location>
    <ligand>
        <name>substrate</name>
    </ligand>
</feature>
<dbReference type="GO" id="GO:0006085">
    <property type="term" value="P:acetyl-CoA biosynthetic process"/>
    <property type="evidence" value="ECO:0007669"/>
    <property type="project" value="UniProtKB-UniRule"/>
</dbReference>
<dbReference type="GO" id="GO:0005829">
    <property type="term" value="C:cytosol"/>
    <property type="evidence" value="ECO:0007669"/>
    <property type="project" value="TreeGrafter"/>
</dbReference>
<dbReference type="EC" id="2.7.2.1" evidence="9"/>
<organism evidence="11 12">
    <name type="scientific">Novosphingobium aureum</name>
    <dbReference type="NCBI Taxonomy" id="2792964"/>
    <lineage>
        <taxon>Bacteria</taxon>
        <taxon>Pseudomonadati</taxon>
        <taxon>Pseudomonadota</taxon>
        <taxon>Alphaproteobacteria</taxon>
        <taxon>Sphingomonadales</taxon>
        <taxon>Sphingomonadaceae</taxon>
        <taxon>Novosphingobium</taxon>
    </lineage>
</organism>
<evidence type="ECO:0000256" key="9">
    <source>
        <dbReference type="HAMAP-Rule" id="MF_00020"/>
    </source>
</evidence>
<dbReference type="HAMAP" id="MF_00020">
    <property type="entry name" value="Acetate_kinase"/>
    <property type="match status" value="1"/>
</dbReference>
<keyword evidence="6 9" id="KW-0418">Kinase</keyword>
<feature type="binding site" evidence="9">
    <location>
        <begin position="283"/>
        <end position="285"/>
    </location>
    <ligand>
        <name>ATP</name>
        <dbReference type="ChEBI" id="CHEBI:30616"/>
    </ligand>
</feature>
<dbReference type="PROSITE" id="PS01075">
    <property type="entry name" value="ACETATE_KINASE_1"/>
    <property type="match status" value="1"/>
</dbReference>
<dbReference type="PANTHER" id="PTHR21060:SF21">
    <property type="entry name" value="ACETATE KINASE"/>
    <property type="match status" value="1"/>
</dbReference>
<evidence type="ECO:0000256" key="6">
    <source>
        <dbReference type="ARBA" id="ARBA00022777"/>
    </source>
</evidence>
<comment type="cofactor">
    <cofactor evidence="9">
        <name>Mg(2+)</name>
        <dbReference type="ChEBI" id="CHEBI:18420"/>
    </cofactor>
    <cofactor evidence="9">
        <name>Mn(2+)</name>
        <dbReference type="ChEBI" id="CHEBI:29035"/>
    </cofactor>
    <text evidence="9">Mg(2+). Can also accept Mn(2+).</text>
</comment>
<sequence>MRAIVSLNSGSSSIKFAVFALDADNRPHHTAGGKFERIGIAPSLVIRTDAGEVLEERAWDDGAALTHADLLEYLFDWARAHIAQGTILAIGHRVVHGGSSFVAPRRVDDALLDELESLCPLAPLHQPHNLAAIRSLARLAPEQPQVACFDTAFHHAMPPLATRFAIPRELHERGLRRYGFHGLSYEYVAQELARIAPALARGRVIAAHLGNGASMCAMLDGLSVDTTMGFTALDGLVMGTRCGTLDPGLVLHLQTQEHMAPDAIEDMLYRRSGLLGVSGISSDVRALREDGSAAATEALELFASRAAREAAGLLPALGGLDAMVFTAGIGENDPAMRAAICQRLAWLGIEIDPAANVANAPLISTPDSRVALRIVPTDEERMIALHTLHALNGTAHKGQAPEGEL</sequence>
<dbReference type="PIRSF" id="PIRSF000722">
    <property type="entry name" value="Acetate_prop_kin"/>
    <property type="match status" value="1"/>
</dbReference>
<dbReference type="Gene3D" id="3.30.420.40">
    <property type="match status" value="2"/>
</dbReference>
<dbReference type="GO" id="GO:0006083">
    <property type="term" value="P:acetate metabolic process"/>
    <property type="evidence" value="ECO:0007669"/>
    <property type="project" value="TreeGrafter"/>
</dbReference>
<feature type="binding site" evidence="9">
    <location>
        <position position="379"/>
    </location>
    <ligand>
        <name>Mg(2+)</name>
        <dbReference type="ChEBI" id="CHEBI:18420"/>
    </ligand>
</feature>
<comment type="function">
    <text evidence="9">Catalyzes the formation of acetyl phosphate from acetate and ATP. Can also catalyze the reverse reaction.</text>
</comment>
<dbReference type="PROSITE" id="PS01076">
    <property type="entry name" value="ACETATE_KINASE_2"/>
    <property type="match status" value="1"/>
</dbReference>
<feature type="site" description="Transition state stabilizer" evidence="9">
    <location>
        <position position="181"/>
    </location>
</feature>
<dbReference type="InterPro" id="IPR004372">
    <property type="entry name" value="Ac/propionate_kinase"/>
</dbReference>
<evidence type="ECO:0000313" key="12">
    <source>
        <dbReference type="Proteomes" id="UP000617634"/>
    </source>
</evidence>